<accession>A0A2P2NI37</accession>
<sequence length="50" mass="5818">MLGKWSILDFCVCVFILSHLIYAWIVSLKLGKRQRFLLNQAFNCVDMIGI</sequence>
<proteinExistence type="predicted"/>
<keyword evidence="1" id="KW-0472">Membrane</keyword>
<name>A0A2P2NI37_RHIMU</name>
<protein>
    <submittedName>
        <fullName evidence="2">Uncharacterized protein</fullName>
    </submittedName>
</protein>
<evidence type="ECO:0000313" key="2">
    <source>
        <dbReference type="EMBL" id="MBX42070.1"/>
    </source>
</evidence>
<feature type="transmembrane region" description="Helical" evidence="1">
    <location>
        <begin position="6"/>
        <end position="25"/>
    </location>
</feature>
<keyword evidence="1" id="KW-1133">Transmembrane helix</keyword>
<dbReference type="AlphaFoldDB" id="A0A2P2NI37"/>
<organism evidence="2">
    <name type="scientific">Rhizophora mucronata</name>
    <name type="common">Asiatic mangrove</name>
    <dbReference type="NCBI Taxonomy" id="61149"/>
    <lineage>
        <taxon>Eukaryota</taxon>
        <taxon>Viridiplantae</taxon>
        <taxon>Streptophyta</taxon>
        <taxon>Embryophyta</taxon>
        <taxon>Tracheophyta</taxon>
        <taxon>Spermatophyta</taxon>
        <taxon>Magnoliopsida</taxon>
        <taxon>eudicotyledons</taxon>
        <taxon>Gunneridae</taxon>
        <taxon>Pentapetalae</taxon>
        <taxon>rosids</taxon>
        <taxon>fabids</taxon>
        <taxon>Malpighiales</taxon>
        <taxon>Rhizophoraceae</taxon>
        <taxon>Rhizophora</taxon>
    </lineage>
</organism>
<keyword evidence="1" id="KW-0812">Transmembrane</keyword>
<reference evidence="2" key="1">
    <citation type="submission" date="2018-02" db="EMBL/GenBank/DDBJ databases">
        <title>Rhizophora mucronata_Transcriptome.</title>
        <authorList>
            <person name="Meera S.P."/>
            <person name="Sreeshan A."/>
            <person name="Augustine A."/>
        </authorList>
    </citation>
    <scope>NUCLEOTIDE SEQUENCE</scope>
    <source>
        <tissue evidence="2">Leaf</tissue>
    </source>
</reference>
<evidence type="ECO:0000256" key="1">
    <source>
        <dbReference type="SAM" id="Phobius"/>
    </source>
</evidence>
<dbReference type="EMBL" id="GGEC01061586">
    <property type="protein sequence ID" value="MBX42070.1"/>
    <property type="molecule type" value="Transcribed_RNA"/>
</dbReference>